<dbReference type="SUPFAM" id="SSF48498">
    <property type="entry name" value="Tetracyclin repressor-like, C-terminal domain"/>
    <property type="match status" value="1"/>
</dbReference>
<dbReference type="RefSeq" id="WP_092160530.1">
    <property type="nucleotide sequence ID" value="NZ_FNGA01000003.1"/>
</dbReference>
<organism evidence="4 5">
    <name type="scientific">Maridesulfovibrio ferrireducens</name>
    <dbReference type="NCBI Taxonomy" id="246191"/>
    <lineage>
        <taxon>Bacteria</taxon>
        <taxon>Pseudomonadati</taxon>
        <taxon>Thermodesulfobacteriota</taxon>
        <taxon>Desulfovibrionia</taxon>
        <taxon>Desulfovibrionales</taxon>
        <taxon>Desulfovibrionaceae</taxon>
        <taxon>Maridesulfovibrio</taxon>
    </lineage>
</organism>
<evidence type="ECO:0000313" key="4">
    <source>
        <dbReference type="EMBL" id="SDL05417.1"/>
    </source>
</evidence>
<dbReference type="SUPFAM" id="SSF46689">
    <property type="entry name" value="Homeodomain-like"/>
    <property type="match status" value="1"/>
</dbReference>
<dbReference type="Gene3D" id="1.10.357.10">
    <property type="entry name" value="Tetracycline Repressor, domain 2"/>
    <property type="match status" value="1"/>
</dbReference>
<dbReference type="Proteomes" id="UP000199053">
    <property type="component" value="Unassembled WGS sequence"/>
</dbReference>
<protein>
    <submittedName>
        <fullName evidence="4">Transcriptional regulator, TetR family</fullName>
    </submittedName>
</protein>
<name>A0A1G9GXM7_9BACT</name>
<keyword evidence="5" id="KW-1185">Reference proteome</keyword>
<dbReference type="PRINTS" id="PR00455">
    <property type="entry name" value="HTHTETR"/>
</dbReference>
<dbReference type="STRING" id="246191.SAMN05660337_1918"/>
<sequence>MTIHATTLESPQLPLKMLILDAARKLFAEHGYAQVSMRKLATTIGYSPTTIYHHFKDKKELFLCLTEETYREFLQAINEILSVSKSPKAALKNILHTFVTMGLQNPNAYRVGFMMETDLWNAKNSHFEHNPLGKTMYDRINSCVKKCMPPGSSEEDILVTSNSVIAAAHGLTALLVTYPNFEWGPVEKLKRQVIDSAVDAIV</sequence>
<dbReference type="InterPro" id="IPR009057">
    <property type="entry name" value="Homeodomain-like_sf"/>
</dbReference>
<dbReference type="PANTHER" id="PTHR43479:SF11">
    <property type="entry name" value="ACREF_ENVCD OPERON REPRESSOR-RELATED"/>
    <property type="match status" value="1"/>
</dbReference>
<dbReference type="InterPro" id="IPR036271">
    <property type="entry name" value="Tet_transcr_reg_TetR-rel_C_sf"/>
</dbReference>
<reference evidence="5" key="1">
    <citation type="submission" date="2016-10" db="EMBL/GenBank/DDBJ databases">
        <authorList>
            <person name="Varghese N."/>
            <person name="Submissions S."/>
        </authorList>
    </citation>
    <scope>NUCLEOTIDE SEQUENCE [LARGE SCALE GENOMIC DNA]</scope>
    <source>
        <strain evidence="5">DSM 16995</strain>
    </source>
</reference>
<dbReference type="OrthoDB" id="63332at2"/>
<evidence type="ECO:0000259" key="3">
    <source>
        <dbReference type="PROSITE" id="PS50977"/>
    </source>
</evidence>
<feature type="domain" description="HTH tetR-type" evidence="3">
    <location>
        <begin position="13"/>
        <end position="73"/>
    </location>
</feature>
<evidence type="ECO:0000313" key="5">
    <source>
        <dbReference type="Proteomes" id="UP000199053"/>
    </source>
</evidence>
<gene>
    <name evidence="4" type="ORF">SAMN05660337_1918</name>
</gene>
<dbReference type="EMBL" id="FNGA01000003">
    <property type="protein sequence ID" value="SDL05417.1"/>
    <property type="molecule type" value="Genomic_DNA"/>
</dbReference>
<feature type="DNA-binding region" description="H-T-H motif" evidence="2">
    <location>
        <begin position="36"/>
        <end position="55"/>
    </location>
</feature>
<dbReference type="PANTHER" id="PTHR43479">
    <property type="entry name" value="ACREF/ENVCD OPERON REPRESSOR-RELATED"/>
    <property type="match status" value="1"/>
</dbReference>
<dbReference type="InterPro" id="IPR050624">
    <property type="entry name" value="HTH-type_Tx_Regulator"/>
</dbReference>
<evidence type="ECO:0000256" key="2">
    <source>
        <dbReference type="PROSITE-ProRule" id="PRU00335"/>
    </source>
</evidence>
<evidence type="ECO:0000256" key="1">
    <source>
        <dbReference type="ARBA" id="ARBA00023125"/>
    </source>
</evidence>
<proteinExistence type="predicted"/>
<dbReference type="InterPro" id="IPR001647">
    <property type="entry name" value="HTH_TetR"/>
</dbReference>
<keyword evidence="1 2" id="KW-0238">DNA-binding</keyword>
<dbReference type="PROSITE" id="PS50977">
    <property type="entry name" value="HTH_TETR_2"/>
    <property type="match status" value="1"/>
</dbReference>
<accession>A0A1G9GXM7</accession>
<dbReference type="AlphaFoldDB" id="A0A1G9GXM7"/>
<dbReference type="GO" id="GO:0003677">
    <property type="term" value="F:DNA binding"/>
    <property type="evidence" value="ECO:0007669"/>
    <property type="project" value="UniProtKB-UniRule"/>
</dbReference>
<dbReference type="Pfam" id="PF00440">
    <property type="entry name" value="TetR_N"/>
    <property type="match status" value="1"/>
</dbReference>